<organism evidence="1 2">
    <name type="scientific">Streptococcus troglodytae</name>
    <dbReference type="NCBI Taxonomy" id="1111760"/>
    <lineage>
        <taxon>Bacteria</taxon>
        <taxon>Bacillati</taxon>
        <taxon>Bacillota</taxon>
        <taxon>Bacilli</taxon>
        <taxon>Lactobacillales</taxon>
        <taxon>Streptococcaceae</taxon>
        <taxon>Streptococcus</taxon>
    </lineage>
</organism>
<gene>
    <name evidence="1" type="ORF">SRT_18810</name>
</gene>
<name>A0A1L7LM92_9STRE</name>
<dbReference type="Proteomes" id="UP000217758">
    <property type="component" value="Chromosome"/>
</dbReference>
<protein>
    <submittedName>
        <fullName evidence="1">Uncharacterized protein</fullName>
    </submittedName>
</protein>
<evidence type="ECO:0000313" key="2">
    <source>
        <dbReference type="Proteomes" id="UP000217758"/>
    </source>
</evidence>
<sequence>MLFASEQKKRFSSNISVRYIKTIVKRLNIAFSHLFGNIIIIYIELSKISATNTAKEFDSTESKGEFNTKL</sequence>
<reference evidence="1 2" key="1">
    <citation type="journal article" date="2016" name="Microbiol. Immunol.">
        <title>Complete genome sequence of Streptococcus troglodytae TKU31 isolated from the oral cavity of a chimpanzee (Pan troglodytes).</title>
        <authorList>
            <person name="Okamoto M."/>
            <person name="Naito M."/>
            <person name="Miyanohara M."/>
            <person name="Imai S."/>
            <person name="Nomura Y."/>
            <person name="Saito W."/>
            <person name="Momoi Y."/>
            <person name="Takada K."/>
            <person name="Miyabe-Nishiwaki T."/>
            <person name="Tomonaga M."/>
            <person name="Hanada N."/>
        </authorList>
    </citation>
    <scope>NUCLEOTIDE SEQUENCE [LARGE SCALE GENOMIC DNA]</scope>
    <source>
        <strain evidence="2">TKU 31</strain>
    </source>
</reference>
<dbReference type="AlphaFoldDB" id="A0A1L7LM92"/>
<dbReference type="EMBL" id="AP014612">
    <property type="protein sequence ID" value="BAQ25142.1"/>
    <property type="molecule type" value="Genomic_DNA"/>
</dbReference>
<proteinExistence type="predicted"/>
<accession>A0A1L7LM92</accession>
<keyword evidence="2" id="KW-1185">Reference proteome</keyword>
<evidence type="ECO:0000313" key="1">
    <source>
        <dbReference type="EMBL" id="BAQ25142.1"/>
    </source>
</evidence>
<dbReference type="KEGG" id="strg:SRT_18810"/>